<dbReference type="SUPFAM" id="SSF53335">
    <property type="entry name" value="S-adenosyl-L-methionine-dependent methyltransferases"/>
    <property type="match status" value="1"/>
</dbReference>
<keyword evidence="2" id="KW-0808">Transferase</keyword>
<dbReference type="Pfam" id="PF08241">
    <property type="entry name" value="Methyltransf_11"/>
    <property type="match status" value="1"/>
</dbReference>
<dbReference type="Proteomes" id="UP000216052">
    <property type="component" value="Chromosome"/>
</dbReference>
<name>A0ABZ3IXI0_SPOA4</name>
<dbReference type="EC" id="2.1.1.163" evidence="2"/>
<dbReference type="InterPro" id="IPR029063">
    <property type="entry name" value="SAM-dependent_MTases_sf"/>
</dbReference>
<dbReference type="CDD" id="cd02440">
    <property type="entry name" value="AdoMet_MTases"/>
    <property type="match status" value="1"/>
</dbReference>
<evidence type="ECO:0000259" key="1">
    <source>
        <dbReference type="Pfam" id="PF08241"/>
    </source>
</evidence>
<dbReference type="GO" id="GO:0043770">
    <property type="term" value="F:demethylmenaquinone methyltransferase activity"/>
    <property type="evidence" value="ECO:0007669"/>
    <property type="project" value="UniProtKB-EC"/>
</dbReference>
<proteinExistence type="predicted"/>
<dbReference type="PANTHER" id="PTHR43591:SF24">
    <property type="entry name" value="2-METHOXY-6-POLYPRENYL-1,4-BENZOQUINOL METHYLASE, MITOCHONDRIAL"/>
    <property type="match status" value="1"/>
</dbReference>
<dbReference type="InterPro" id="IPR013216">
    <property type="entry name" value="Methyltransf_11"/>
</dbReference>
<feature type="domain" description="Methyltransferase type 11" evidence="1">
    <location>
        <begin position="64"/>
        <end position="172"/>
    </location>
</feature>
<accession>A0ABZ3IXI0</accession>
<dbReference type="EMBL" id="CP155571">
    <property type="protein sequence ID" value="XFO70544.1"/>
    <property type="molecule type" value="Genomic_DNA"/>
</dbReference>
<organism evidence="2 3">
    <name type="scientific">Sporomusa acidovorans (strain ATCC 49682 / DSM 3132 / Mol)</name>
    <dbReference type="NCBI Taxonomy" id="1123286"/>
    <lineage>
        <taxon>Bacteria</taxon>
        <taxon>Bacillati</taxon>
        <taxon>Bacillota</taxon>
        <taxon>Negativicutes</taxon>
        <taxon>Selenomonadales</taxon>
        <taxon>Sporomusaceae</taxon>
        <taxon>Sporomusa</taxon>
    </lineage>
</organism>
<protein>
    <submittedName>
        <fullName evidence="2">2-methoxy-6-polyprenyl-1,4-benzoquinol methylase, mitochondrial</fullName>
        <ecNumber evidence="2">2.1.1.163</ecNumber>
    </submittedName>
</protein>
<reference evidence="2" key="1">
    <citation type="submission" date="2024-05" db="EMBL/GenBank/DDBJ databases">
        <title>Isolation and characterization of Sporomusa carbonis sp. nov., a carboxydotrophic hydrogenogen in the genus of Sporomusa isolated from a charcoal burning pile.</title>
        <authorList>
            <person name="Boeer T."/>
            <person name="Rosenbaum F."/>
            <person name="Eysell L."/>
            <person name="Mueller V."/>
            <person name="Daniel R."/>
            <person name="Poehlein A."/>
        </authorList>
    </citation>
    <scope>NUCLEOTIDE SEQUENCE [LARGE SCALE GENOMIC DNA]</scope>
    <source>
        <strain evidence="2">DSM 3132</strain>
    </source>
</reference>
<keyword evidence="3" id="KW-1185">Reference proteome</keyword>
<dbReference type="NCBIfam" id="NF038099">
    <property type="entry name" value="AsSugarArsM"/>
    <property type="match status" value="1"/>
</dbReference>
<gene>
    <name evidence="2" type="primary">coq5_2</name>
    <name evidence="2" type="ORF">SPACI_005430</name>
</gene>
<sequence length="327" mass="36348">MSYLETAHELYKEASQAVPENLCCVERPAQLLPGLTIPQEMSCMDYGCGTTVHLGELSSNETILYVGIGGGMEALQFAYFSRRPEAVIAVDRVPEMIERAKANFKIAEQVNPWFKSEFIKIVSGDALNLPLPSECVDVAAQNCLFNIFKEKDLLTALKEMYRVLKPGGRLYISDPITTQPIPDSLRNDERLRAMCLSGALSFEAYVQKVIEAGFGEMQIRARRPYRLLDKATYGVDDILLETIELVAVKVPDKEMAADVFIGETAIYNGKEVACIDNVGQVYKRGVPVSVSQRIAKRLRQREDFVVTPPTYHYIGHKSSPGSCCCCG</sequence>
<dbReference type="GO" id="GO:0032259">
    <property type="term" value="P:methylation"/>
    <property type="evidence" value="ECO:0007669"/>
    <property type="project" value="UniProtKB-KW"/>
</dbReference>
<dbReference type="Gene3D" id="3.40.50.150">
    <property type="entry name" value="Vaccinia Virus protein VP39"/>
    <property type="match status" value="1"/>
</dbReference>
<dbReference type="RefSeq" id="WP_093794262.1">
    <property type="nucleotide sequence ID" value="NZ_CP155571.1"/>
</dbReference>
<evidence type="ECO:0000313" key="2">
    <source>
        <dbReference type="EMBL" id="XFO70544.1"/>
    </source>
</evidence>
<evidence type="ECO:0000313" key="3">
    <source>
        <dbReference type="Proteomes" id="UP000216052"/>
    </source>
</evidence>
<dbReference type="PANTHER" id="PTHR43591">
    <property type="entry name" value="METHYLTRANSFERASE"/>
    <property type="match status" value="1"/>
</dbReference>
<keyword evidence="2" id="KW-0489">Methyltransferase</keyword>